<feature type="domain" description="Thiamine pyrophosphate enzyme TPP-binding" evidence="4">
    <location>
        <begin position="248"/>
        <end position="361"/>
    </location>
</feature>
<dbReference type="InterPro" id="IPR029061">
    <property type="entry name" value="THDP-binding"/>
</dbReference>
<dbReference type="GO" id="GO:0033980">
    <property type="term" value="F:phosphonopyruvate decarboxylase activity"/>
    <property type="evidence" value="ECO:0007669"/>
    <property type="project" value="InterPro"/>
</dbReference>
<dbReference type="SUPFAM" id="SSF52518">
    <property type="entry name" value="Thiamin diphosphate-binding fold (THDP-binding)"/>
    <property type="match status" value="2"/>
</dbReference>
<feature type="domain" description="Thiamine pyrophosphate enzyme N-terminal TPP-binding" evidence="5">
    <location>
        <begin position="17"/>
        <end position="122"/>
    </location>
</feature>
<dbReference type="CDD" id="cd07035">
    <property type="entry name" value="TPP_PYR_POX_like"/>
    <property type="match status" value="1"/>
</dbReference>
<dbReference type="AlphaFoldDB" id="B9JNZ6"/>
<sequence length="400" mass="42795">MLNHSTTSRQINTRLNAETFIRLLKKRSIDFFTGVPCSYLMPLSNAILSDQDSAYVGASSEAEAIAIAAGSWLTGRGAAVLIQNSGLGNAVNPLTSLTAIFRIPILLVCTWRGEPGQPDEPQHEVMGRITHDLLQLMGVPHKPFPASLAEAGSLIGQAGDWMATHRLPFAFVLKKNDLPEVALNVTAAPEPKPGVIEDHRTGTASCARYEILESFLGLVAENTVVVSTTGKCSRELFTLHDDDRHLYQVGSMGCASGMGLGIALNSSAETVVIDGDGALLMKLGSLATNGAMQPRNLHHIVLDNRSYDSTGGQPTSAHAVDFALAAHACGYHFAARCDDRAGFEAAFHRARFVGGPSLIHVRIKPGSMERLGRPTVKPPDVASRFRTALQSIQNRVAENG</sequence>
<name>B9JNZ6_RHIR8</name>
<dbReference type="STRING" id="311403.Arad_7868"/>
<organism evidence="6 7">
    <name type="scientific">Rhizobium rhizogenes (strain K84 / ATCC BAA-868)</name>
    <name type="common">Agrobacterium radiobacter</name>
    <dbReference type="NCBI Taxonomy" id="311403"/>
    <lineage>
        <taxon>Bacteria</taxon>
        <taxon>Pseudomonadati</taxon>
        <taxon>Pseudomonadota</taxon>
        <taxon>Alphaproteobacteria</taxon>
        <taxon>Hyphomicrobiales</taxon>
        <taxon>Rhizobiaceae</taxon>
        <taxon>Rhizobium/Agrobacterium group</taxon>
        <taxon>Rhizobium</taxon>
    </lineage>
</organism>
<evidence type="ECO:0000313" key="6">
    <source>
        <dbReference type="EMBL" id="ACM29276.1"/>
    </source>
</evidence>
<dbReference type="Gene3D" id="3.40.50.970">
    <property type="match status" value="2"/>
</dbReference>
<keyword evidence="1" id="KW-0210">Decarboxylase</keyword>
<keyword evidence="6" id="KW-0670">Pyruvate</keyword>
<dbReference type="InterPro" id="IPR011766">
    <property type="entry name" value="TPP_enzyme_TPP-bd"/>
</dbReference>
<accession>B9JNZ6</accession>
<dbReference type="Proteomes" id="UP000001600">
    <property type="component" value="Chromosome 2"/>
</dbReference>
<evidence type="ECO:0000259" key="4">
    <source>
        <dbReference type="Pfam" id="PF02775"/>
    </source>
</evidence>
<dbReference type="KEGG" id="ara:Arad_7868"/>
<reference evidence="6 7" key="1">
    <citation type="journal article" date="2009" name="J. Bacteriol.">
        <title>Genome sequences of three Agrobacterium biovars help elucidate the evolution of multichromosome genomes in bacteria.</title>
        <authorList>
            <person name="Slater S.C."/>
            <person name="Goldman B.S."/>
            <person name="Goodner B."/>
            <person name="Setubal J.C."/>
            <person name="Farrand S.K."/>
            <person name="Nester E.W."/>
            <person name="Burr T.J."/>
            <person name="Banta L."/>
            <person name="Dickerman A.W."/>
            <person name="Paulsen I."/>
            <person name="Otten L."/>
            <person name="Suen G."/>
            <person name="Welch R."/>
            <person name="Almeida N.F."/>
            <person name="Arnold F."/>
            <person name="Burton O.T."/>
            <person name="Du Z."/>
            <person name="Ewing A."/>
            <person name="Godsy E."/>
            <person name="Heisel S."/>
            <person name="Houmiel K.L."/>
            <person name="Jhaveri J."/>
            <person name="Lu J."/>
            <person name="Miller N.M."/>
            <person name="Norton S."/>
            <person name="Chen Q."/>
            <person name="Phoolcharoen W."/>
            <person name="Ohlin V."/>
            <person name="Ondrusek D."/>
            <person name="Pride N."/>
            <person name="Stricklin S.L."/>
            <person name="Sun J."/>
            <person name="Wheeler C."/>
            <person name="Wilson L."/>
            <person name="Zhu H."/>
            <person name="Wood D.W."/>
        </authorList>
    </citation>
    <scope>NUCLEOTIDE SEQUENCE [LARGE SCALE GENOMIC DNA]</scope>
    <source>
        <strain evidence="7">K84 / ATCC BAA-868</strain>
    </source>
</reference>
<keyword evidence="3" id="KW-0456">Lyase</keyword>
<dbReference type="InterPro" id="IPR017684">
    <property type="entry name" value="Phosphono-pyrv_decarboxylase"/>
</dbReference>
<dbReference type="RefSeq" id="WP_012649601.1">
    <property type="nucleotide sequence ID" value="NC_011983.1"/>
</dbReference>
<dbReference type="Pfam" id="PF02775">
    <property type="entry name" value="TPP_enzyme_C"/>
    <property type="match status" value="1"/>
</dbReference>
<proteinExistence type="predicted"/>
<dbReference type="NCBIfam" id="TIGR03297">
    <property type="entry name" value="Ppyr-DeCO2ase"/>
    <property type="match status" value="1"/>
</dbReference>
<dbReference type="InterPro" id="IPR051818">
    <property type="entry name" value="TPP_dependent_decarboxylase"/>
</dbReference>
<dbReference type="InterPro" id="IPR012001">
    <property type="entry name" value="Thiamin_PyroP_enz_TPP-bd_dom"/>
</dbReference>
<dbReference type="HOGENOM" id="CLU_042853_0_0_5"/>
<dbReference type="EMBL" id="CP000629">
    <property type="protein sequence ID" value="ACM29276.1"/>
    <property type="molecule type" value="Genomic_DNA"/>
</dbReference>
<evidence type="ECO:0000259" key="5">
    <source>
        <dbReference type="Pfam" id="PF02776"/>
    </source>
</evidence>
<gene>
    <name evidence="6" type="ordered locus">Arad_7868</name>
</gene>
<dbReference type="GO" id="GO:0030976">
    <property type="term" value="F:thiamine pyrophosphate binding"/>
    <property type="evidence" value="ECO:0007669"/>
    <property type="project" value="InterPro"/>
</dbReference>
<dbReference type="eggNOG" id="COG0028">
    <property type="taxonomic scope" value="Bacteria"/>
</dbReference>
<evidence type="ECO:0000256" key="2">
    <source>
        <dbReference type="ARBA" id="ARBA00023052"/>
    </source>
</evidence>
<keyword evidence="2" id="KW-0786">Thiamine pyrophosphate</keyword>
<evidence type="ECO:0000256" key="1">
    <source>
        <dbReference type="ARBA" id="ARBA00022793"/>
    </source>
</evidence>
<dbReference type="PANTHER" id="PTHR42818:SF1">
    <property type="entry name" value="SULFOPYRUVATE DECARBOXYLASE"/>
    <property type="match status" value="1"/>
</dbReference>
<dbReference type="Pfam" id="PF02776">
    <property type="entry name" value="TPP_enzyme_N"/>
    <property type="match status" value="1"/>
</dbReference>
<evidence type="ECO:0000313" key="7">
    <source>
        <dbReference type="Proteomes" id="UP000001600"/>
    </source>
</evidence>
<dbReference type="GO" id="GO:0032923">
    <property type="term" value="P:organic phosphonate biosynthetic process"/>
    <property type="evidence" value="ECO:0007669"/>
    <property type="project" value="InterPro"/>
</dbReference>
<protein>
    <submittedName>
        <fullName evidence="6">Pyruvate Decarboxylase</fullName>
    </submittedName>
</protein>
<dbReference type="PANTHER" id="PTHR42818">
    <property type="entry name" value="SULFOPYRUVATE DECARBOXYLASE SUBUNIT ALPHA"/>
    <property type="match status" value="1"/>
</dbReference>
<evidence type="ECO:0000256" key="3">
    <source>
        <dbReference type="ARBA" id="ARBA00023239"/>
    </source>
</evidence>